<dbReference type="InterPro" id="IPR007295">
    <property type="entry name" value="DUF402"/>
</dbReference>
<dbReference type="PANTHER" id="PTHR39159">
    <property type="match status" value="1"/>
</dbReference>
<dbReference type="Pfam" id="PF04167">
    <property type="entry name" value="DUF402"/>
    <property type="match status" value="1"/>
</dbReference>
<evidence type="ECO:0000313" key="3">
    <source>
        <dbReference type="EMBL" id="MBB4968039.1"/>
    </source>
</evidence>
<keyword evidence="4" id="KW-1185">Reference proteome</keyword>
<evidence type="ECO:0000313" key="4">
    <source>
        <dbReference type="Proteomes" id="UP000542674"/>
    </source>
</evidence>
<sequence length="199" mass="22945">MGFFAPGDVALRREVLHGKPWLVTPTRVIVDEPDLLVVFVVPGTHFGFPTHHRPHPWQVKGSTHWRGNGKLQLHRPGDAYSVDLFWGGEERRFEGWYLNLQDPFRRTPFGFDTLDHELDYWVLPDGAWEDKDRVEFEAQVVDGKYTAEQGAEIRAVGVAIEEMLNARTQWWAPEWAEFEPDPSWPVPVLPAGWQDLPLP</sequence>
<evidence type="ECO:0000259" key="2">
    <source>
        <dbReference type="Pfam" id="PF04167"/>
    </source>
</evidence>
<dbReference type="InterPro" id="IPR050212">
    <property type="entry name" value="Ntdp-like"/>
</dbReference>
<dbReference type="Gene3D" id="2.40.380.10">
    <property type="entry name" value="FomD-like"/>
    <property type="match status" value="1"/>
</dbReference>
<dbReference type="EMBL" id="JACHJS010000001">
    <property type="protein sequence ID" value="MBB4968039.1"/>
    <property type="molecule type" value="Genomic_DNA"/>
</dbReference>
<dbReference type="Proteomes" id="UP000542674">
    <property type="component" value="Unassembled WGS sequence"/>
</dbReference>
<protein>
    <recommendedName>
        <fullName evidence="2">DUF402 domain-containing protein</fullName>
    </recommendedName>
</protein>
<organism evidence="3 4">
    <name type="scientific">Saccharothrix violaceirubra</name>
    <dbReference type="NCBI Taxonomy" id="413306"/>
    <lineage>
        <taxon>Bacteria</taxon>
        <taxon>Bacillati</taxon>
        <taxon>Actinomycetota</taxon>
        <taxon>Actinomycetes</taxon>
        <taxon>Pseudonocardiales</taxon>
        <taxon>Pseudonocardiaceae</taxon>
        <taxon>Saccharothrix</taxon>
    </lineage>
</organism>
<dbReference type="SUPFAM" id="SSF159234">
    <property type="entry name" value="FomD-like"/>
    <property type="match status" value="1"/>
</dbReference>
<reference evidence="3 4" key="1">
    <citation type="submission" date="2020-08" db="EMBL/GenBank/DDBJ databases">
        <title>Sequencing the genomes of 1000 actinobacteria strains.</title>
        <authorList>
            <person name="Klenk H.-P."/>
        </authorList>
    </citation>
    <scope>NUCLEOTIDE SEQUENCE [LARGE SCALE GENOMIC DNA]</scope>
    <source>
        <strain evidence="3 4">DSM 45084</strain>
    </source>
</reference>
<evidence type="ECO:0000256" key="1">
    <source>
        <dbReference type="ARBA" id="ARBA00022801"/>
    </source>
</evidence>
<dbReference type="PANTHER" id="PTHR39159:SF1">
    <property type="entry name" value="UPF0374 PROTEIN YGAC"/>
    <property type="match status" value="1"/>
</dbReference>
<dbReference type="InterPro" id="IPR035930">
    <property type="entry name" value="FomD-like_sf"/>
</dbReference>
<proteinExistence type="predicted"/>
<dbReference type="RefSeq" id="WP_184673212.1">
    <property type="nucleotide sequence ID" value="NZ_BAABAI010000041.1"/>
</dbReference>
<dbReference type="GO" id="GO:0016787">
    <property type="term" value="F:hydrolase activity"/>
    <property type="evidence" value="ECO:0007669"/>
    <property type="project" value="UniProtKB-KW"/>
</dbReference>
<keyword evidence="1" id="KW-0378">Hydrolase</keyword>
<accession>A0A7W7T7L0</accession>
<gene>
    <name evidence="3" type="ORF">F4559_005398</name>
</gene>
<name>A0A7W7T7L0_9PSEU</name>
<comment type="caution">
    <text evidence="3">The sequence shown here is derived from an EMBL/GenBank/DDBJ whole genome shotgun (WGS) entry which is preliminary data.</text>
</comment>
<dbReference type="AlphaFoldDB" id="A0A7W7T7L0"/>
<feature type="domain" description="DUF402" evidence="2">
    <location>
        <begin position="51"/>
        <end position="167"/>
    </location>
</feature>